<feature type="domain" description="Protein kinase" evidence="8">
    <location>
        <begin position="84"/>
        <end position="419"/>
    </location>
</feature>
<dbReference type="PROSITE" id="PS50011">
    <property type="entry name" value="PROTEIN_KINASE_DOM"/>
    <property type="match status" value="1"/>
</dbReference>
<feature type="compositionally biased region" description="Polar residues" evidence="7">
    <location>
        <begin position="484"/>
        <end position="504"/>
    </location>
</feature>
<feature type="compositionally biased region" description="Basic and acidic residues" evidence="7">
    <location>
        <begin position="460"/>
        <end position="473"/>
    </location>
</feature>
<gene>
    <name evidence="9" type="ORF">DH2020_031661</name>
</gene>
<dbReference type="Gene3D" id="3.30.200.20">
    <property type="entry name" value="Phosphorylase Kinase, domain 1"/>
    <property type="match status" value="1"/>
</dbReference>
<dbReference type="SMART" id="SM00220">
    <property type="entry name" value="S_TKc"/>
    <property type="match status" value="1"/>
</dbReference>
<keyword evidence="10" id="KW-1185">Reference proteome</keyword>
<feature type="compositionally biased region" description="Basic and acidic residues" evidence="7">
    <location>
        <begin position="10"/>
        <end position="23"/>
    </location>
</feature>
<keyword evidence="5 6" id="KW-0067">ATP-binding</keyword>
<dbReference type="InterPro" id="IPR050108">
    <property type="entry name" value="CDK"/>
</dbReference>
<dbReference type="EMBL" id="JABTTQ020001144">
    <property type="protein sequence ID" value="KAK6134602.1"/>
    <property type="molecule type" value="Genomic_DNA"/>
</dbReference>
<dbReference type="InterPro" id="IPR011009">
    <property type="entry name" value="Kinase-like_dom_sf"/>
</dbReference>
<dbReference type="PANTHER" id="PTHR24056">
    <property type="entry name" value="CELL DIVISION PROTEIN KINASE"/>
    <property type="match status" value="1"/>
</dbReference>
<evidence type="ECO:0000256" key="6">
    <source>
        <dbReference type="PROSITE-ProRule" id="PRU10141"/>
    </source>
</evidence>
<dbReference type="SUPFAM" id="SSF56112">
    <property type="entry name" value="Protein kinase-like (PK-like)"/>
    <property type="match status" value="1"/>
</dbReference>
<dbReference type="PROSITE" id="PS00108">
    <property type="entry name" value="PROTEIN_KINASE_ST"/>
    <property type="match status" value="1"/>
</dbReference>
<evidence type="ECO:0000256" key="5">
    <source>
        <dbReference type="ARBA" id="ARBA00022840"/>
    </source>
</evidence>
<evidence type="ECO:0000313" key="10">
    <source>
        <dbReference type="Proteomes" id="UP001318860"/>
    </source>
</evidence>
<dbReference type="InterPro" id="IPR008271">
    <property type="entry name" value="Ser/Thr_kinase_AS"/>
</dbReference>
<reference evidence="9 10" key="1">
    <citation type="journal article" date="2021" name="Comput. Struct. Biotechnol. J.">
        <title>De novo genome assembly of the potent medicinal plant Rehmannia glutinosa using nanopore technology.</title>
        <authorList>
            <person name="Ma L."/>
            <person name="Dong C."/>
            <person name="Song C."/>
            <person name="Wang X."/>
            <person name="Zheng X."/>
            <person name="Niu Y."/>
            <person name="Chen S."/>
            <person name="Feng W."/>
        </authorList>
    </citation>
    <scope>NUCLEOTIDE SEQUENCE [LARGE SCALE GENOMIC DNA]</scope>
    <source>
        <strain evidence="9">DH-2019</strain>
    </source>
</reference>
<dbReference type="Proteomes" id="UP001318860">
    <property type="component" value="Unassembled WGS sequence"/>
</dbReference>
<feature type="compositionally biased region" description="Basic and acidic residues" evidence="7">
    <location>
        <begin position="38"/>
        <end position="51"/>
    </location>
</feature>
<comment type="caution">
    <text evidence="9">The sequence shown here is derived from an EMBL/GenBank/DDBJ whole genome shotgun (WGS) entry which is preliminary data.</text>
</comment>
<keyword evidence="4" id="KW-0418">Kinase</keyword>
<sequence length="713" mass="79624">MGCACGKQYAIDDSKESPGDRLSNKASSDFRAINGVSSRREENYRPKERLDNSSNNGRVILIDKQVNGSSRLHGEHFERKREKAEYISAVHHPGVGMVPRATEGEQVAAGWPPWLAAVAGEAIKGWVPRRADSFEKLDKWFLETLISKEVKSYMDCDGEKKLDNVYRKVFIEQKLILLTLKIGQGTYSNVYRARDLDEGKIVALKKVSLYLVFEYMEHDLAGLASHPGVKFTEPQVKCYVQQLLLGLDHCHSRGVLHRDIKGSNLLIDNNGILKIADFGLASFYDPHQGQPLTSRVVTLWYRPPELLLGASYYGIAVDLWSAGCIVAELYAGKPIMPGRTEVEQLHKIFKLCGSPSEEYWRKSKLPHATIFKPQQPYKRRVAETFKDFPAPAIALIEILLSIDPTDRGSAASALKSEFFTTRPHPCDPSSLPKYPPSKEFDAKIRDEEARRLMAAGSKGQRYDLEKRGSRESRAVPAPDANAELISSMQKRRGQSVSKSRSEMFNSHPEETASGFPIDPPRPSHSVDEATNDPHGNVHTRGSHSGPLVNRAAWAKSGKNIEDAPKSLAVADLSSMSGLVAARRSMLSEDRRETSYSQQDVPKLMTRFPGSFKEASNSTMRRDPNNCGTADSRQREDDRASNNPVLLGYGSKGNKIHYSGPLLVPSGKVDQMLKDHDRQIQETARRARFDKARLRKLQFDGNQLSTNSFFVSGR</sequence>
<feature type="region of interest" description="Disordered" evidence="7">
    <location>
        <begin position="608"/>
        <end position="642"/>
    </location>
</feature>
<evidence type="ECO:0000256" key="1">
    <source>
        <dbReference type="ARBA" id="ARBA00006485"/>
    </source>
</evidence>
<name>A0ABR0VI71_REHGL</name>
<accession>A0ABR0VI71</accession>
<evidence type="ECO:0000256" key="4">
    <source>
        <dbReference type="ARBA" id="ARBA00022777"/>
    </source>
</evidence>
<dbReference type="Gene3D" id="1.10.510.10">
    <property type="entry name" value="Transferase(Phosphotransferase) domain 1"/>
    <property type="match status" value="1"/>
</dbReference>
<evidence type="ECO:0000256" key="7">
    <source>
        <dbReference type="SAM" id="MobiDB-lite"/>
    </source>
</evidence>
<evidence type="ECO:0000313" key="9">
    <source>
        <dbReference type="EMBL" id="KAK6134602.1"/>
    </source>
</evidence>
<evidence type="ECO:0000256" key="3">
    <source>
        <dbReference type="ARBA" id="ARBA00022741"/>
    </source>
</evidence>
<protein>
    <recommendedName>
        <fullName evidence="8">Protein kinase domain-containing protein</fullName>
    </recommendedName>
</protein>
<feature type="region of interest" description="Disordered" evidence="7">
    <location>
        <begin position="1"/>
        <end position="55"/>
    </location>
</feature>
<evidence type="ECO:0000256" key="2">
    <source>
        <dbReference type="ARBA" id="ARBA00022679"/>
    </source>
</evidence>
<organism evidence="9 10">
    <name type="scientific">Rehmannia glutinosa</name>
    <name type="common">Chinese foxglove</name>
    <dbReference type="NCBI Taxonomy" id="99300"/>
    <lineage>
        <taxon>Eukaryota</taxon>
        <taxon>Viridiplantae</taxon>
        <taxon>Streptophyta</taxon>
        <taxon>Embryophyta</taxon>
        <taxon>Tracheophyta</taxon>
        <taxon>Spermatophyta</taxon>
        <taxon>Magnoliopsida</taxon>
        <taxon>eudicotyledons</taxon>
        <taxon>Gunneridae</taxon>
        <taxon>Pentapetalae</taxon>
        <taxon>asterids</taxon>
        <taxon>lamiids</taxon>
        <taxon>Lamiales</taxon>
        <taxon>Orobanchaceae</taxon>
        <taxon>Rehmannieae</taxon>
        <taxon>Rehmannia</taxon>
    </lineage>
</organism>
<comment type="similarity">
    <text evidence="1">Belongs to the protein kinase superfamily. CMGC Ser/Thr protein kinase family. CDC2/CDKX subfamily.</text>
</comment>
<keyword evidence="2" id="KW-0808">Transferase</keyword>
<dbReference type="InterPro" id="IPR017441">
    <property type="entry name" value="Protein_kinase_ATP_BS"/>
</dbReference>
<dbReference type="InterPro" id="IPR000719">
    <property type="entry name" value="Prot_kinase_dom"/>
</dbReference>
<feature type="region of interest" description="Disordered" evidence="7">
    <location>
        <begin position="453"/>
        <end position="546"/>
    </location>
</feature>
<dbReference type="PANTHER" id="PTHR24056:SF387">
    <property type="entry name" value="F8L10.9 PROTEIN"/>
    <property type="match status" value="1"/>
</dbReference>
<evidence type="ECO:0000259" key="8">
    <source>
        <dbReference type="PROSITE" id="PS50011"/>
    </source>
</evidence>
<feature type="binding site" evidence="6">
    <location>
        <position position="205"/>
    </location>
    <ligand>
        <name>ATP</name>
        <dbReference type="ChEBI" id="CHEBI:30616"/>
    </ligand>
</feature>
<keyword evidence="3 6" id="KW-0547">Nucleotide-binding</keyword>
<dbReference type="PROSITE" id="PS00107">
    <property type="entry name" value="PROTEIN_KINASE_ATP"/>
    <property type="match status" value="1"/>
</dbReference>
<proteinExistence type="inferred from homology"/>
<dbReference type="Pfam" id="PF00069">
    <property type="entry name" value="Pkinase"/>
    <property type="match status" value="1"/>
</dbReference>